<organism evidence="2 3">
    <name type="scientific">Armillaria novae-zelandiae</name>
    <dbReference type="NCBI Taxonomy" id="153914"/>
    <lineage>
        <taxon>Eukaryota</taxon>
        <taxon>Fungi</taxon>
        <taxon>Dikarya</taxon>
        <taxon>Basidiomycota</taxon>
        <taxon>Agaricomycotina</taxon>
        <taxon>Agaricomycetes</taxon>
        <taxon>Agaricomycetidae</taxon>
        <taxon>Agaricales</taxon>
        <taxon>Marasmiineae</taxon>
        <taxon>Physalacriaceae</taxon>
        <taxon>Armillaria</taxon>
    </lineage>
</organism>
<feature type="region of interest" description="Disordered" evidence="1">
    <location>
        <begin position="262"/>
        <end position="283"/>
    </location>
</feature>
<dbReference type="Proteomes" id="UP001175227">
    <property type="component" value="Unassembled WGS sequence"/>
</dbReference>
<comment type="caution">
    <text evidence="2">The sequence shown here is derived from an EMBL/GenBank/DDBJ whole genome shotgun (WGS) entry which is preliminary data.</text>
</comment>
<feature type="compositionally biased region" description="Polar residues" evidence="1">
    <location>
        <begin position="460"/>
        <end position="474"/>
    </location>
</feature>
<proteinExistence type="predicted"/>
<sequence length="483" mass="54156">MTEPDIYHQGQEDVFETPSLSGEQVLEHLFTCWPKFTKLPGFEGSNGTRDPAQYDMHLHDRLILKDVVFFPDMLDQLADAVAFIGHTEHLPQLSLADINAPLHPSCIESKLGDKRQFRIGHETTLQAIYPTVQQFSSIAASTLFAGLKEWSNIFQYCDKPISMMPCALADGYLSLDGEAIAKAGLPKELDSDLKLVIKQGLSDFLFWEFKSMNAGSEEVMEAIRHLAGAEFPWVRCPQTRNCNAGACKKMGNRFKFSVTGHKTGEDGDIMGDEPGASTGNQIRFDKSGIDFSVTPVPDCRGWKFRRERKNVPKKSKVRRRSDDDHDAEDGESGGNDINDDGVDDGGVMLPFTQQAYSKAKKIVQQIWAEAVNVDATFIVLNAASREYIGIRDRKLQRLYLSPLIDLDNPATVSQGYFKIHTGLRMTALLDAIQRAKRLDKHSELYTFQYDRAEPYKDKPSNTVKTARSSMSTNDSKGRKGRDR</sequence>
<accession>A0AA39PU29</accession>
<evidence type="ECO:0000313" key="3">
    <source>
        <dbReference type="Proteomes" id="UP001175227"/>
    </source>
</evidence>
<feature type="region of interest" description="Disordered" evidence="1">
    <location>
        <begin position="310"/>
        <end position="344"/>
    </location>
</feature>
<protein>
    <submittedName>
        <fullName evidence="2">Uncharacterized protein</fullName>
    </submittedName>
</protein>
<feature type="region of interest" description="Disordered" evidence="1">
    <location>
        <begin position="454"/>
        <end position="483"/>
    </location>
</feature>
<feature type="compositionally biased region" description="Basic residues" evidence="1">
    <location>
        <begin position="310"/>
        <end position="319"/>
    </location>
</feature>
<gene>
    <name evidence="2" type="ORF">IW261DRAFT_11959</name>
</gene>
<dbReference type="AlphaFoldDB" id="A0AA39PU29"/>
<name>A0AA39PU29_9AGAR</name>
<evidence type="ECO:0000256" key="1">
    <source>
        <dbReference type="SAM" id="MobiDB-lite"/>
    </source>
</evidence>
<feature type="compositionally biased region" description="Acidic residues" evidence="1">
    <location>
        <begin position="324"/>
        <end position="343"/>
    </location>
</feature>
<dbReference type="EMBL" id="JAUEPR010000001">
    <property type="protein sequence ID" value="KAK0490411.1"/>
    <property type="molecule type" value="Genomic_DNA"/>
</dbReference>
<reference evidence="2" key="1">
    <citation type="submission" date="2023-06" db="EMBL/GenBank/DDBJ databases">
        <authorList>
            <consortium name="Lawrence Berkeley National Laboratory"/>
            <person name="Ahrendt S."/>
            <person name="Sahu N."/>
            <person name="Indic B."/>
            <person name="Wong-Bajracharya J."/>
            <person name="Merenyi Z."/>
            <person name="Ke H.-M."/>
            <person name="Monk M."/>
            <person name="Kocsube S."/>
            <person name="Drula E."/>
            <person name="Lipzen A."/>
            <person name="Balint B."/>
            <person name="Henrissat B."/>
            <person name="Andreopoulos B."/>
            <person name="Martin F.M."/>
            <person name="Harder C.B."/>
            <person name="Rigling D."/>
            <person name="Ford K.L."/>
            <person name="Foster G.D."/>
            <person name="Pangilinan J."/>
            <person name="Papanicolaou A."/>
            <person name="Barry K."/>
            <person name="LaButti K."/>
            <person name="Viragh M."/>
            <person name="Koriabine M."/>
            <person name="Yan M."/>
            <person name="Riley R."/>
            <person name="Champramary S."/>
            <person name="Plett K.L."/>
            <person name="Tsai I.J."/>
            <person name="Slot J."/>
            <person name="Sipos G."/>
            <person name="Plett J."/>
            <person name="Nagy L.G."/>
            <person name="Grigoriev I.V."/>
        </authorList>
    </citation>
    <scope>NUCLEOTIDE SEQUENCE</scope>
    <source>
        <strain evidence="2">ICMP 16352</strain>
    </source>
</reference>
<evidence type="ECO:0000313" key="2">
    <source>
        <dbReference type="EMBL" id="KAK0490411.1"/>
    </source>
</evidence>
<keyword evidence="3" id="KW-1185">Reference proteome</keyword>